<proteinExistence type="predicted"/>
<dbReference type="GeneID" id="54467348"/>
<evidence type="ECO:0000313" key="2">
    <source>
        <dbReference type="Proteomes" id="UP000504636"/>
    </source>
</evidence>
<sequence length="160" mass="17743">MAPKAILKTSNDLLICTACGTQFDVTGSSNKKVCRDCDDPRQFVSPTGQAFTTLSKIREAGHRNTFKKDENNSPTSQFSIGERTMLLQTPNGNVLWDLITLLDQETVDKPQINSLGGIAVIVISHPHYYTAYADWTLTFHCPIYTGAADFPWLERTSTQA</sequence>
<reference evidence="1 3" key="1">
    <citation type="journal article" date="2020" name="Stud. Mycol.">
        <title>101 Dothideomycetes genomes: a test case for predicting lifestyles and emergence of pathogens.</title>
        <authorList>
            <person name="Haridas S."/>
            <person name="Albert R."/>
            <person name="Binder M."/>
            <person name="Bloem J."/>
            <person name="Labutti K."/>
            <person name="Salamov A."/>
            <person name="Andreopoulos B."/>
            <person name="Baker S."/>
            <person name="Barry K."/>
            <person name="Bills G."/>
            <person name="Bluhm B."/>
            <person name="Cannon C."/>
            <person name="Castanera R."/>
            <person name="Culley D."/>
            <person name="Daum C."/>
            <person name="Ezra D."/>
            <person name="Gonzalez J."/>
            <person name="Henrissat B."/>
            <person name="Kuo A."/>
            <person name="Liang C."/>
            <person name="Lipzen A."/>
            <person name="Lutzoni F."/>
            <person name="Magnuson J."/>
            <person name="Mondo S."/>
            <person name="Nolan M."/>
            <person name="Ohm R."/>
            <person name="Pangilinan J."/>
            <person name="Park H.-J."/>
            <person name="Ramirez L."/>
            <person name="Alfaro M."/>
            <person name="Sun H."/>
            <person name="Tritt A."/>
            <person name="Yoshinaga Y."/>
            <person name="Zwiers L.-H."/>
            <person name="Turgeon B."/>
            <person name="Goodwin S."/>
            <person name="Spatafora J."/>
            <person name="Crous P."/>
            <person name="Grigoriev I."/>
        </authorList>
    </citation>
    <scope>NUCLEOTIDE SEQUENCE</scope>
    <source>
        <strain evidence="1 3">CBS 304.34</strain>
    </source>
</reference>
<evidence type="ECO:0008006" key="4">
    <source>
        <dbReference type="Google" id="ProtNLM"/>
    </source>
</evidence>
<dbReference type="RefSeq" id="XP_033576321.1">
    <property type="nucleotide sequence ID" value="XM_033726455.1"/>
</dbReference>
<dbReference type="EMBL" id="MU003701">
    <property type="protein sequence ID" value="KAF2809357.1"/>
    <property type="molecule type" value="Genomic_DNA"/>
</dbReference>
<evidence type="ECO:0000313" key="1">
    <source>
        <dbReference type="EMBL" id="KAF2809357.1"/>
    </source>
</evidence>
<dbReference type="InterPro" id="IPR036866">
    <property type="entry name" value="RibonucZ/Hydroxyglut_hydro"/>
</dbReference>
<dbReference type="OrthoDB" id="17458at2759"/>
<name>A0A6A6YNB0_9PEZI</name>
<reference evidence="3" key="3">
    <citation type="submission" date="2025-04" db="UniProtKB">
        <authorList>
            <consortium name="RefSeq"/>
        </authorList>
    </citation>
    <scope>IDENTIFICATION</scope>
    <source>
        <strain evidence="3">CBS 304.34</strain>
    </source>
</reference>
<organism evidence="1">
    <name type="scientific">Mytilinidion resinicola</name>
    <dbReference type="NCBI Taxonomy" id="574789"/>
    <lineage>
        <taxon>Eukaryota</taxon>
        <taxon>Fungi</taxon>
        <taxon>Dikarya</taxon>
        <taxon>Ascomycota</taxon>
        <taxon>Pezizomycotina</taxon>
        <taxon>Dothideomycetes</taxon>
        <taxon>Pleosporomycetidae</taxon>
        <taxon>Mytilinidiales</taxon>
        <taxon>Mytilinidiaceae</taxon>
        <taxon>Mytilinidion</taxon>
    </lineage>
</organism>
<accession>A0A6A6YNB0</accession>
<gene>
    <name evidence="1 3" type="ORF">BDZ99DRAFT_531535</name>
</gene>
<dbReference type="SUPFAM" id="SSF56281">
    <property type="entry name" value="Metallo-hydrolase/oxidoreductase"/>
    <property type="match status" value="1"/>
</dbReference>
<dbReference type="PANTHER" id="PTHR36839:SF1">
    <property type="entry name" value="METALLO-BETA-LACTAMASE FAMILY PROTEIN (AFU_ORTHOLOGUE AFUA_5G12770)"/>
    <property type="match status" value="1"/>
</dbReference>
<reference evidence="3" key="2">
    <citation type="submission" date="2020-04" db="EMBL/GenBank/DDBJ databases">
        <authorList>
            <consortium name="NCBI Genome Project"/>
        </authorList>
    </citation>
    <scope>NUCLEOTIDE SEQUENCE</scope>
    <source>
        <strain evidence="3">CBS 304.34</strain>
    </source>
</reference>
<dbReference type="PANTHER" id="PTHR36839">
    <property type="entry name" value="METALLO-BETA-LACTAMASE FAMILY PROTEIN (AFU_ORTHOLOGUE AFUA_5G12770)"/>
    <property type="match status" value="1"/>
</dbReference>
<dbReference type="AlphaFoldDB" id="A0A6A6YNB0"/>
<evidence type="ECO:0000313" key="3">
    <source>
        <dbReference type="RefSeq" id="XP_033576321.1"/>
    </source>
</evidence>
<dbReference type="Proteomes" id="UP000504636">
    <property type="component" value="Unplaced"/>
</dbReference>
<keyword evidence="2" id="KW-1185">Reference proteome</keyword>
<protein>
    <recommendedName>
        <fullName evidence="4">Metallo-beta-lactamase domain-containing protein</fullName>
    </recommendedName>
</protein>